<evidence type="ECO:0000313" key="1">
    <source>
        <dbReference type="EMBL" id="KAI4308510.1"/>
    </source>
</evidence>
<accession>A0ACB9LFV4</accession>
<sequence length="477" mass="52358">MSSSSSASSSSSSSSTSTDDIGNGVAAPGPSTRRTSDFEGPSSSRLRAMNEVWPAPFLEALATQVAIEAAQSQGRLFVAPALANVFQVCSTWRAASRSDPLWQRLTEHIWRRTHLIRDTWHDEFIYWHRAAANFHRGNSSYTTLHFDPSDTDGDPDSLTCRCLTLSDHYLACGFADGTVRLFDLGTGFHVSTFRSHLRNRLGRFSRAVSGIIMTGTQLVFASLDGDICVAILDGPAQHPRRARTGDVVTNGALVEFAGCRRRWVGLFAGVPGRAIHIWDAQTEEPVFIGGTLTDPEAVMGWHMLTEVTDPVGRLRVTTQETAVACTSSRLIVFDLANPDPENIGFLLHELEPTTGFIVTSLDVSHNAFIIVDNFGWATVRRASTLEFLCRRFSTRSPNAGASTSTPIRTKFMACMNLGHALTTTGGVIRVWEVEHGAYLYRLNRDRISEPNAMVANERHVAIASSDTSIHLWDFGVQ</sequence>
<keyword evidence="2" id="KW-1185">Reference proteome</keyword>
<evidence type="ECO:0000313" key="2">
    <source>
        <dbReference type="Proteomes" id="UP000828941"/>
    </source>
</evidence>
<proteinExistence type="predicted"/>
<comment type="caution">
    <text evidence="1">The sequence shown here is derived from an EMBL/GenBank/DDBJ whole genome shotgun (WGS) entry which is preliminary data.</text>
</comment>
<name>A0ACB9LFV4_BAUVA</name>
<dbReference type="Proteomes" id="UP000828941">
    <property type="component" value="Chromosome 12"/>
</dbReference>
<protein>
    <submittedName>
        <fullName evidence="1">Uncharacterized protein</fullName>
    </submittedName>
</protein>
<reference evidence="1 2" key="1">
    <citation type="journal article" date="2022" name="DNA Res.">
        <title>Chromosomal-level genome assembly of the orchid tree Bauhinia variegata (Leguminosae; Cercidoideae) supports the allotetraploid origin hypothesis of Bauhinia.</title>
        <authorList>
            <person name="Zhong Y."/>
            <person name="Chen Y."/>
            <person name="Zheng D."/>
            <person name="Pang J."/>
            <person name="Liu Y."/>
            <person name="Luo S."/>
            <person name="Meng S."/>
            <person name="Qian L."/>
            <person name="Wei D."/>
            <person name="Dai S."/>
            <person name="Zhou R."/>
        </authorList>
    </citation>
    <scope>NUCLEOTIDE SEQUENCE [LARGE SCALE GENOMIC DNA]</scope>
    <source>
        <strain evidence="1">BV-YZ2020</strain>
    </source>
</reference>
<gene>
    <name evidence="1" type="ORF">L6164_031574</name>
</gene>
<dbReference type="EMBL" id="CM039437">
    <property type="protein sequence ID" value="KAI4308510.1"/>
    <property type="molecule type" value="Genomic_DNA"/>
</dbReference>
<organism evidence="1 2">
    <name type="scientific">Bauhinia variegata</name>
    <name type="common">Purple orchid tree</name>
    <name type="synonym">Phanera variegata</name>
    <dbReference type="NCBI Taxonomy" id="167791"/>
    <lineage>
        <taxon>Eukaryota</taxon>
        <taxon>Viridiplantae</taxon>
        <taxon>Streptophyta</taxon>
        <taxon>Embryophyta</taxon>
        <taxon>Tracheophyta</taxon>
        <taxon>Spermatophyta</taxon>
        <taxon>Magnoliopsida</taxon>
        <taxon>eudicotyledons</taxon>
        <taxon>Gunneridae</taxon>
        <taxon>Pentapetalae</taxon>
        <taxon>rosids</taxon>
        <taxon>fabids</taxon>
        <taxon>Fabales</taxon>
        <taxon>Fabaceae</taxon>
        <taxon>Cercidoideae</taxon>
        <taxon>Cercideae</taxon>
        <taxon>Bauhiniinae</taxon>
        <taxon>Bauhinia</taxon>
    </lineage>
</organism>